<name>S7I4C8_VIBFL</name>
<feature type="transmembrane region" description="Helical" evidence="1">
    <location>
        <begin position="12"/>
        <end position="31"/>
    </location>
</feature>
<proteinExistence type="predicted"/>
<dbReference type="PATRIC" id="fig|1336752.4.peg.2588"/>
<evidence type="ECO:0000313" key="2">
    <source>
        <dbReference type="EMBL" id="EPP22712.1"/>
    </source>
</evidence>
<evidence type="ECO:0000313" key="3">
    <source>
        <dbReference type="Proteomes" id="UP000014854"/>
    </source>
</evidence>
<protein>
    <submittedName>
        <fullName evidence="2">Uncharacterized protein</fullName>
    </submittedName>
</protein>
<organism evidence="2 3">
    <name type="scientific">Vibrio fluvialis PG41</name>
    <dbReference type="NCBI Taxonomy" id="1336752"/>
    <lineage>
        <taxon>Bacteria</taxon>
        <taxon>Pseudomonadati</taxon>
        <taxon>Pseudomonadota</taxon>
        <taxon>Gammaproteobacteria</taxon>
        <taxon>Vibrionales</taxon>
        <taxon>Vibrionaceae</taxon>
        <taxon>Vibrio</taxon>
    </lineage>
</organism>
<keyword evidence="1" id="KW-1133">Transmembrane helix</keyword>
<keyword evidence="1" id="KW-0472">Membrane</keyword>
<dbReference type="EMBL" id="ASXS01000009">
    <property type="protein sequence ID" value="EPP22712.1"/>
    <property type="molecule type" value="Genomic_DNA"/>
</dbReference>
<dbReference type="AlphaFoldDB" id="S7I4C8"/>
<comment type="caution">
    <text evidence="2">The sequence shown here is derived from an EMBL/GenBank/DDBJ whole genome shotgun (WGS) entry which is preliminary data.</text>
</comment>
<accession>S7I4C8</accession>
<dbReference type="Proteomes" id="UP000014854">
    <property type="component" value="Unassembled WGS sequence"/>
</dbReference>
<dbReference type="RefSeq" id="WP_020330149.1">
    <property type="nucleotide sequence ID" value="NZ_ASXS01000009.1"/>
</dbReference>
<feature type="transmembrane region" description="Helical" evidence="1">
    <location>
        <begin position="43"/>
        <end position="62"/>
    </location>
</feature>
<gene>
    <name evidence="2" type="ORF">L910_4889</name>
</gene>
<keyword evidence="1" id="KW-0812">Transmembrane</keyword>
<sequence length="89" mass="10167">MVNRNSLWETLIVKLTFWSLIVFSFNVFIPRNQLLIIYDSKRLVVSLLLILFAAGLVVSARIRQPVIKVYQSLEQPVKGLVVVTRPDIG</sequence>
<reference evidence="2 3" key="1">
    <citation type="journal article" date="2013" name="Gut Pathog.">
        <title>Evidence of a new metabolic capacity in an emerging diarrheal pathogen: lessons from the draft genomes of Vibrio fluvialis strains PG41 and I21563.</title>
        <authorList>
            <person name="Khatri I."/>
            <person name="Mahajan S."/>
            <person name="Dureja C."/>
            <person name="Subramanian S."/>
            <person name="Raychaudhuri S."/>
        </authorList>
    </citation>
    <scope>NUCLEOTIDE SEQUENCE [LARGE SCALE GENOMIC DNA]</scope>
    <source>
        <strain evidence="2 3">PG41</strain>
    </source>
</reference>
<evidence type="ECO:0000256" key="1">
    <source>
        <dbReference type="SAM" id="Phobius"/>
    </source>
</evidence>